<protein>
    <submittedName>
        <fullName evidence="1">Uncharacterized protein</fullName>
    </submittedName>
</protein>
<reference evidence="1 2" key="1">
    <citation type="journal article" date="2017" name="Ann. Clin. Microbiol. Antimicrob.">
        <title>New eight genes identified at the clinical multidrug-resistant Acinetobacter baumannii DMS06669 strain in a Vietnam hospital.</title>
        <authorList>
            <person name="Si-Tuan N."/>
            <person name="Ngoc H.M."/>
            <person name="Hang P.T.T."/>
            <person name="Nguyen C."/>
            <person name="Van P.H."/>
            <person name="Huong N.T."/>
        </authorList>
    </citation>
    <scope>NUCLEOTIDE SEQUENCE [LARGE SCALE GENOMIC DNA]</scope>
    <source>
        <strain evidence="1 2">DMS06669</strain>
    </source>
</reference>
<accession>A0A6L8M9J9</accession>
<dbReference type="Proteomes" id="UP000480763">
    <property type="component" value="Unassembled WGS sequence"/>
</dbReference>
<dbReference type="RefSeq" id="WP_160945228.1">
    <property type="nucleotide sequence ID" value="NZ_WWCH01000001.1"/>
</dbReference>
<gene>
    <name evidence="1" type="ORF">GSE42_13715</name>
</gene>
<sequence length="154" mass="17486">MKTLMTNLETLGFTKEAGLNGLSNGDISVSLHWSGEEAVVPINGKQVFKSGNEAEIIEFVKAHLPKKETIEVSEVEYNDDLNGFVVELKDGRIVQVQFEKEINRLHADYGTYFEVIDKENDYGLNLSDDEENQFKEWMLSSIDIQNKVKELNAE</sequence>
<proteinExistence type="predicted"/>
<comment type="caution">
    <text evidence="1">The sequence shown here is derived from an EMBL/GenBank/DDBJ whole genome shotgun (WGS) entry which is preliminary data.</text>
</comment>
<evidence type="ECO:0000313" key="2">
    <source>
        <dbReference type="Proteomes" id="UP000480763"/>
    </source>
</evidence>
<name>A0A6L8M9J9_ACIBA</name>
<organism evidence="1 2">
    <name type="scientific">Acinetobacter baumannii</name>
    <dbReference type="NCBI Taxonomy" id="470"/>
    <lineage>
        <taxon>Bacteria</taxon>
        <taxon>Pseudomonadati</taxon>
        <taxon>Pseudomonadota</taxon>
        <taxon>Gammaproteobacteria</taxon>
        <taxon>Moraxellales</taxon>
        <taxon>Moraxellaceae</taxon>
        <taxon>Acinetobacter</taxon>
        <taxon>Acinetobacter calcoaceticus/baumannii complex</taxon>
    </lineage>
</organism>
<dbReference type="AlphaFoldDB" id="A0A6L8M9J9"/>
<evidence type="ECO:0000313" key="1">
    <source>
        <dbReference type="EMBL" id="MYM78981.1"/>
    </source>
</evidence>
<dbReference type="EMBL" id="WWCH01000001">
    <property type="protein sequence ID" value="MYM78981.1"/>
    <property type="molecule type" value="Genomic_DNA"/>
</dbReference>